<dbReference type="Proteomes" id="UP000596063">
    <property type="component" value="Chromosome"/>
</dbReference>
<evidence type="ECO:0000313" key="3">
    <source>
        <dbReference type="Proteomes" id="UP000596063"/>
    </source>
</evidence>
<organism evidence="2 3">
    <name type="scientific">Spongiibacter nanhainus</name>
    <dbReference type="NCBI Taxonomy" id="2794344"/>
    <lineage>
        <taxon>Bacteria</taxon>
        <taxon>Pseudomonadati</taxon>
        <taxon>Pseudomonadota</taxon>
        <taxon>Gammaproteobacteria</taxon>
        <taxon>Cellvibrionales</taxon>
        <taxon>Spongiibacteraceae</taxon>
        <taxon>Spongiibacter</taxon>
    </lineage>
</organism>
<dbReference type="PANTHER" id="PTHR31793:SF37">
    <property type="entry name" value="ACYL-COA THIOESTER HYDROLASE YBGC"/>
    <property type="match status" value="1"/>
</dbReference>
<evidence type="ECO:0000313" key="2">
    <source>
        <dbReference type="EMBL" id="QQD17382.1"/>
    </source>
</evidence>
<dbReference type="GO" id="GO:0047617">
    <property type="term" value="F:fatty acyl-CoA hydrolase activity"/>
    <property type="evidence" value="ECO:0007669"/>
    <property type="project" value="TreeGrafter"/>
</dbReference>
<dbReference type="AlphaFoldDB" id="A0A7T4QZ81"/>
<dbReference type="PANTHER" id="PTHR31793">
    <property type="entry name" value="4-HYDROXYBENZOYL-COA THIOESTERASE FAMILY MEMBER"/>
    <property type="match status" value="1"/>
</dbReference>
<dbReference type="SUPFAM" id="SSF54637">
    <property type="entry name" value="Thioesterase/thiol ester dehydrase-isomerase"/>
    <property type="match status" value="1"/>
</dbReference>
<protein>
    <submittedName>
        <fullName evidence="2">Acyl-CoA thioesterase</fullName>
    </submittedName>
</protein>
<gene>
    <name evidence="2" type="ORF">I6N98_13540</name>
</gene>
<name>A0A7T4QZ81_9GAMM</name>
<evidence type="ECO:0000256" key="1">
    <source>
        <dbReference type="ARBA" id="ARBA00022801"/>
    </source>
</evidence>
<proteinExistence type="predicted"/>
<dbReference type="EMBL" id="CP066167">
    <property type="protein sequence ID" value="QQD17382.1"/>
    <property type="molecule type" value="Genomic_DNA"/>
</dbReference>
<accession>A0A7T4QZ81</accession>
<keyword evidence="3" id="KW-1185">Reference proteome</keyword>
<dbReference type="InterPro" id="IPR050563">
    <property type="entry name" value="4-hydroxybenzoyl-CoA_TE"/>
</dbReference>
<reference evidence="2 3" key="1">
    <citation type="submission" date="2020-12" db="EMBL/GenBank/DDBJ databases">
        <authorList>
            <person name="Shan Y."/>
        </authorList>
    </citation>
    <scope>NUCLEOTIDE SEQUENCE [LARGE SCALE GENOMIC DNA]</scope>
    <source>
        <strain evidence="3">csc3.9</strain>
    </source>
</reference>
<keyword evidence="1" id="KW-0378">Hydrolase</keyword>
<sequence length="151" mass="17134">MTATTIDWDYPNPFTLTICVEDQHIDGLGHANNAAYVIWCQDAGWQHSQHLGLDLNAYCELDAAMAIRHAEYDYAGAAYAGERCVMATWLTGNDGRLTMERRFQLVREEDGKTLLRARWQVVCIRKSSGRPRRMPQAFLDRYGAAVINPAR</sequence>
<dbReference type="Pfam" id="PF13279">
    <property type="entry name" value="4HBT_2"/>
    <property type="match status" value="1"/>
</dbReference>
<dbReference type="CDD" id="cd00586">
    <property type="entry name" value="4HBT"/>
    <property type="match status" value="1"/>
</dbReference>
<dbReference type="InterPro" id="IPR029069">
    <property type="entry name" value="HotDog_dom_sf"/>
</dbReference>
<dbReference type="Gene3D" id="3.10.129.10">
    <property type="entry name" value="Hotdog Thioesterase"/>
    <property type="match status" value="1"/>
</dbReference>
<dbReference type="RefSeq" id="WP_198568883.1">
    <property type="nucleotide sequence ID" value="NZ_CP066167.1"/>
</dbReference>
<dbReference type="KEGG" id="snan:I6N98_13540"/>